<name>A0ABU9B2S1_9BACT</name>
<gene>
    <name evidence="1" type="ORF">WKV53_27750</name>
</gene>
<proteinExistence type="predicted"/>
<protein>
    <recommendedName>
        <fullName evidence="3">IS66 family transposase</fullName>
    </recommendedName>
</protein>
<evidence type="ECO:0000313" key="1">
    <source>
        <dbReference type="EMBL" id="MEK7954343.1"/>
    </source>
</evidence>
<keyword evidence="2" id="KW-1185">Reference proteome</keyword>
<organism evidence="1 2">
    <name type="scientific">Luteolibacter soli</name>
    <dbReference type="NCBI Taxonomy" id="3135280"/>
    <lineage>
        <taxon>Bacteria</taxon>
        <taxon>Pseudomonadati</taxon>
        <taxon>Verrucomicrobiota</taxon>
        <taxon>Verrucomicrobiia</taxon>
        <taxon>Verrucomicrobiales</taxon>
        <taxon>Verrucomicrobiaceae</taxon>
        <taxon>Luteolibacter</taxon>
    </lineage>
</organism>
<accession>A0ABU9B2S1</accession>
<evidence type="ECO:0008006" key="3">
    <source>
        <dbReference type="Google" id="ProtNLM"/>
    </source>
</evidence>
<evidence type="ECO:0000313" key="2">
    <source>
        <dbReference type="Proteomes" id="UP001371305"/>
    </source>
</evidence>
<reference evidence="1 2" key="1">
    <citation type="submission" date="2024-04" db="EMBL/GenBank/DDBJ databases">
        <title>Luteolibacter sp. isolated from soil.</title>
        <authorList>
            <person name="An J."/>
        </authorList>
    </citation>
    <scope>NUCLEOTIDE SEQUENCE [LARGE SCALE GENOMIC DNA]</scope>
    <source>
        <strain evidence="1 2">Y139</strain>
    </source>
</reference>
<sequence length="57" mass="6379">MLPNDELANLLAVELEALPHANAERLAQILRGLFACMQDLNRRLSTLEEKQGFASRS</sequence>
<dbReference type="EMBL" id="JBBUKT010000018">
    <property type="protein sequence ID" value="MEK7954343.1"/>
    <property type="molecule type" value="Genomic_DNA"/>
</dbReference>
<dbReference type="Proteomes" id="UP001371305">
    <property type="component" value="Unassembled WGS sequence"/>
</dbReference>
<comment type="caution">
    <text evidence="1">The sequence shown here is derived from an EMBL/GenBank/DDBJ whole genome shotgun (WGS) entry which is preliminary data.</text>
</comment>
<dbReference type="RefSeq" id="WP_341408112.1">
    <property type="nucleotide sequence ID" value="NZ_JBBUKT010000018.1"/>
</dbReference>